<dbReference type="STRING" id="33097.A0A150G897"/>
<feature type="compositionally biased region" description="Polar residues" evidence="10">
    <location>
        <begin position="289"/>
        <end position="311"/>
    </location>
</feature>
<feature type="region of interest" description="Disordered" evidence="10">
    <location>
        <begin position="544"/>
        <end position="599"/>
    </location>
</feature>
<dbReference type="Gene3D" id="1.10.510.10">
    <property type="entry name" value="Transferase(Phosphotransferase) domain 1"/>
    <property type="match status" value="1"/>
</dbReference>
<keyword evidence="6 9" id="KW-0067">ATP-binding</keyword>
<comment type="caution">
    <text evidence="12">The sequence shown here is derived from an EMBL/GenBank/DDBJ whole genome shotgun (WGS) entry which is preliminary data.</text>
</comment>
<feature type="compositionally biased region" description="Acidic residues" evidence="10">
    <location>
        <begin position="25"/>
        <end position="37"/>
    </location>
</feature>
<dbReference type="PROSITE" id="PS50011">
    <property type="entry name" value="PROTEIN_KINASE_DOM"/>
    <property type="match status" value="1"/>
</dbReference>
<dbReference type="GO" id="GO:0000245">
    <property type="term" value="P:spliceosomal complex assembly"/>
    <property type="evidence" value="ECO:0007669"/>
    <property type="project" value="TreeGrafter"/>
</dbReference>
<gene>
    <name evidence="12" type="ORF">GPECTOR_50g578</name>
</gene>
<dbReference type="EMBL" id="LSYV01000051">
    <property type="protein sequence ID" value="KXZ45785.1"/>
    <property type="molecule type" value="Genomic_DNA"/>
</dbReference>
<feature type="compositionally biased region" description="Basic residues" evidence="10">
    <location>
        <begin position="249"/>
        <end position="263"/>
    </location>
</feature>
<dbReference type="PANTHER" id="PTHR47634:SF9">
    <property type="entry name" value="PROTEIN KINASE DOMAIN-CONTAINING PROTEIN-RELATED"/>
    <property type="match status" value="1"/>
</dbReference>
<dbReference type="InterPro" id="IPR017441">
    <property type="entry name" value="Protein_kinase_ATP_BS"/>
</dbReference>
<keyword evidence="13" id="KW-1185">Reference proteome</keyword>
<dbReference type="InterPro" id="IPR008271">
    <property type="entry name" value="Ser/Thr_kinase_AS"/>
</dbReference>
<name>A0A150G897_GONPE</name>
<evidence type="ECO:0000256" key="8">
    <source>
        <dbReference type="ARBA" id="ARBA00048679"/>
    </source>
</evidence>
<dbReference type="GO" id="GO:0005524">
    <property type="term" value="F:ATP binding"/>
    <property type="evidence" value="ECO:0007669"/>
    <property type="project" value="UniProtKB-UniRule"/>
</dbReference>
<dbReference type="FunFam" id="1.10.510.10:FF:000339">
    <property type="entry name" value="Serine/threonine-protein kinase SRPK-like protein"/>
    <property type="match status" value="1"/>
</dbReference>
<dbReference type="OrthoDB" id="2649at2759"/>
<sequence>MPKGLPQAKAQDSEKPLSEDSFSSGEEDYSDSEDEGTEDYKKGGYHPVSIGEKYKSGRYTVLKKLGWGHFSTVWLVLDGESGDYRALKVQKSAQHYTEAARDEITLLSQLRDGDPDNDKMCVRLYDSFEHSGPNGRHVCLVFEVLGDNLLALIKRYDYKGIPIPIVRNLAKQMLVALDYMHRCCEIIHTDFKPENVMLVEPLRDRTWILPDPSQPQPAALPQPPRPAAVPQAVGSSGAATGASEGLTRNQRKKLKKKLKRAAGKKGDQADSATGDVDADDGGSDVEESTSCATGNPSQETDAAGDTVSSGAVAQPPAPVENGHAEVAAVVGEDQDAERLASGACTTTSGAEASPKLVITRPGLTDEGLLTAACKVVDFGNACWTYKQFTTDVQTRQYRCPEVILGAKYSTPADIWSMACVIFELVTGDLLFDPRSGDKWDRDEDHLALFIELLGRMPRKPILMLGFQVYEKGKHAREYFNRNGELRHIKKLRFWPLDRVLVEKYKLSEDEAAGLASFLLPMLRFVPEERATAAELLNHPWLRGELQPPAQADTDARQDKRGASVASGSQRSRSASPADQDRRPSSRSASADRSEPEIELVADEEVDALLVTAKPV</sequence>
<dbReference type="GO" id="GO:0050684">
    <property type="term" value="P:regulation of mRNA processing"/>
    <property type="evidence" value="ECO:0007669"/>
    <property type="project" value="TreeGrafter"/>
</dbReference>
<evidence type="ECO:0000256" key="4">
    <source>
        <dbReference type="ARBA" id="ARBA00022741"/>
    </source>
</evidence>
<proteinExistence type="predicted"/>
<evidence type="ECO:0000256" key="9">
    <source>
        <dbReference type="PROSITE-ProRule" id="PRU10141"/>
    </source>
</evidence>
<feature type="compositionally biased region" description="Acidic residues" evidence="10">
    <location>
        <begin position="276"/>
        <end position="287"/>
    </location>
</feature>
<keyword evidence="4 9" id="KW-0547">Nucleotide-binding</keyword>
<evidence type="ECO:0000313" key="13">
    <source>
        <dbReference type="Proteomes" id="UP000075714"/>
    </source>
</evidence>
<feature type="compositionally biased region" description="Low complexity" evidence="10">
    <location>
        <begin position="228"/>
        <end position="243"/>
    </location>
</feature>
<evidence type="ECO:0000256" key="6">
    <source>
        <dbReference type="ARBA" id="ARBA00022840"/>
    </source>
</evidence>
<evidence type="ECO:0000256" key="1">
    <source>
        <dbReference type="ARBA" id="ARBA00012513"/>
    </source>
</evidence>
<evidence type="ECO:0000256" key="2">
    <source>
        <dbReference type="ARBA" id="ARBA00022527"/>
    </source>
</evidence>
<evidence type="ECO:0000256" key="10">
    <source>
        <dbReference type="SAM" id="MobiDB-lite"/>
    </source>
</evidence>
<dbReference type="Gene3D" id="3.30.200.20">
    <property type="entry name" value="Phosphorylase Kinase, domain 1"/>
    <property type="match status" value="1"/>
</dbReference>
<dbReference type="CDD" id="cd14136">
    <property type="entry name" value="STKc_SRPK"/>
    <property type="match status" value="1"/>
</dbReference>
<feature type="domain" description="Protein kinase" evidence="11">
    <location>
        <begin position="59"/>
        <end position="541"/>
    </location>
</feature>
<evidence type="ECO:0000259" key="11">
    <source>
        <dbReference type="PROSITE" id="PS50011"/>
    </source>
</evidence>
<dbReference type="Proteomes" id="UP000075714">
    <property type="component" value="Unassembled WGS sequence"/>
</dbReference>
<feature type="region of interest" description="Disordered" evidence="10">
    <location>
        <begin position="1"/>
        <end position="45"/>
    </location>
</feature>
<comment type="catalytic activity">
    <reaction evidence="7">
        <text>L-threonyl-[protein] + ATP = O-phospho-L-threonyl-[protein] + ADP + H(+)</text>
        <dbReference type="Rhea" id="RHEA:46608"/>
        <dbReference type="Rhea" id="RHEA-COMP:11060"/>
        <dbReference type="Rhea" id="RHEA-COMP:11605"/>
        <dbReference type="ChEBI" id="CHEBI:15378"/>
        <dbReference type="ChEBI" id="CHEBI:30013"/>
        <dbReference type="ChEBI" id="CHEBI:30616"/>
        <dbReference type="ChEBI" id="CHEBI:61977"/>
        <dbReference type="ChEBI" id="CHEBI:456216"/>
        <dbReference type="EC" id="2.7.11.1"/>
    </reaction>
</comment>
<feature type="binding site" evidence="9">
    <location>
        <position position="88"/>
    </location>
    <ligand>
        <name>ATP</name>
        <dbReference type="ChEBI" id="CHEBI:30616"/>
    </ligand>
</feature>
<feature type="compositionally biased region" description="Pro residues" evidence="10">
    <location>
        <begin position="212"/>
        <end position="227"/>
    </location>
</feature>
<dbReference type="SUPFAM" id="SSF56112">
    <property type="entry name" value="Protein kinase-like (PK-like)"/>
    <property type="match status" value="1"/>
</dbReference>
<keyword evidence="2" id="KW-0723">Serine/threonine-protein kinase</keyword>
<dbReference type="PANTHER" id="PTHR47634">
    <property type="entry name" value="PROTEIN KINASE DOMAIN-CONTAINING PROTEIN-RELATED"/>
    <property type="match status" value="1"/>
</dbReference>
<dbReference type="InterPro" id="IPR051334">
    <property type="entry name" value="SRPK"/>
</dbReference>
<dbReference type="InterPro" id="IPR011009">
    <property type="entry name" value="Kinase-like_dom_sf"/>
</dbReference>
<dbReference type="SMART" id="SM00220">
    <property type="entry name" value="S_TKc"/>
    <property type="match status" value="1"/>
</dbReference>
<evidence type="ECO:0000256" key="5">
    <source>
        <dbReference type="ARBA" id="ARBA00022777"/>
    </source>
</evidence>
<dbReference type="PROSITE" id="PS00107">
    <property type="entry name" value="PROTEIN_KINASE_ATP"/>
    <property type="match status" value="1"/>
</dbReference>
<keyword evidence="5" id="KW-0418">Kinase</keyword>
<dbReference type="PROSITE" id="PS00108">
    <property type="entry name" value="PROTEIN_KINASE_ST"/>
    <property type="match status" value="1"/>
</dbReference>
<dbReference type="AlphaFoldDB" id="A0A150G897"/>
<dbReference type="EC" id="2.7.11.1" evidence="1"/>
<keyword evidence="3" id="KW-0808">Transferase</keyword>
<evidence type="ECO:0000256" key="3">
    <source>
        <dbReference type="ARBA" id="ARBA00022679"/>
    </source>
</evidence>
<dbReference type="Pfam" id="PF00069">
    <property type="entry name" value="Pkinase"/>
    <property type="match status" value="2"/>
</dbReference>
<dbReference type="InterPro" id="IPR000719">
    <property type="entry name" value="Prot_kinase_dom"/>
</dbReference>
<feature type="compositionally biased region" description="Basic and acidic residues" evidence="10">
    <location>
        <begin position="578"/>
        <end position="595"/>
    </location>
</feature>
<feature type="compositionally biased region" description="Polar residues" evidence="10">
    <location>
        <begin position="565"/>
        <end position="574"/>
    </location>
</feature>
<protein>
    <recommendedName>
        <fullName evidence="1">non-specific serine/threonine protein kinase</fullName>
        <ecNumber evidence="1">2.7.11.1</ecNumber>
    </recommendedName>
</protein>
<dbReference type="GO" id="GO:0004674">
    <property type="term" value="F:protein serine/threonine kinase activity"/>
    <property type="evidence" value="ECO:0007669"/>
    <property type="project" value="UniProtKB-KW"/>
</dbReference>
<reference evidence="13" key="1">
    <citation type="journal article" date="2016" name="Nat. Commun.">
        <title>The Gonium pectorale genome demonstrates co-option of cell cycle regulation during the evolution of multicellularity.</title>
        <authorList>
            <person name="Hanschen E.R."/>
            <person name="Marriage T.N."/>
            <person name="Ferris P.J."/>
            <person name="Hamaji T."/>
            <person name="Toyoda A."/>
            <person name="Fujiyama A."/>
            <person name="Neme R."/>
            <person name="Noguchi H."/>
            <person name="Minakuchi Y."/>
            <person name="Suzuki M."/>
            <person name="Kawai-Toyooka H."/>
            <person name="Smith D.R."/>
            <person name="Sparks H."/>
            <person name="Anderson J."/>
            <person name="Bakaric R."/>
            <person name="Luria V."/>
            <person name="Karger A."/>
            <person name="Kirschner M.W."/>
            <person name="Durand P.M."/>
            <person name="Michod R.E."/>
            <person name="Nozaki H."/>
            <person name="Olson B.J."/>
        </authorList>
    </citation>
    <scope>NUCLEOTIDE SEQUENCE [LARGE SCALE GENOMIC DNA]</scope>
    <source>
        <strain evidence="13">NIES-2863</strain>
    </source>
</reference>
<dbReference type="FunFam" id="3.30.200.20:FF:000770">
    <property type="entry name" value="SRSF protein kinase 2"/>
    <property type="match status" value="1"/>
</dbReference>
<evidence type="ECO:0000313" key="12">
    <source>
        <dbReference type="EMBL" id="KXZ45785.1"/>
    </source>
</evidence>
<accession>A0A150G897</accession>
<evidence type="ECO:0000256" key="7">
    <source>
        <dbReference type="ARBA" id="ARBA00047899"/>
    </source>
</evidence>
<feature type="region of interest" description="Disordered" evidence="10">
    <location>
        <begin position="208"/>
        <end position="318"/>
    </location>
</feature>
<organism evidence="12 13">
    <name type="scientific">Gonium pectorale</name>
    <name type="common">Green alga</name>
    <dbReference type="NCBI Taxonomy" id="33097"/>
    <lineage>
        <taxon>Eukaryota</taxon>
        <taxon>Viridiplantae</taxon>
        <taxon>Chlorophyta</taxon>
        <taxon>core chlorophytes</taxon>
        <taxon>Chlorophyceae</taxon>
        <taxon>CS clade</taxon>
        <taxon>Chlamydomonadales</taxon>
        <taxon>Volvocaceae</taxon>
        <taxon>Gonium</taxon>
    </lineage>
</organism>
<comment type="catalytic activity">
    <reaction evidence="8">
        <text>L-seryl-[protein] + ATP = O-phospho-L-seryl-[protein] + ADP + H(+)</text>
        <dbReference type="Rhea" id="RHEA:17989"/>
        <dbReference type="Rhea" id="RHEA-COMP:9863"/>
        <dbReference type="Rhea" id="RHEA-COMP:11604"/>
        <dbReference type="ChEBI" id="CHEBI:15378"/>
        <dbReference type="ChEBI" id="CHEBI:29999"/>
        <dbReference type="ChEBI" id="CHEBI:30616"/>
        <dbReference type="ChEBI" id="CHEBI:83421"/>
        <dbReference type="ChEBI" id="CHEBI:456216"/>
        <dbReference type="EC" id="2.7.11.1"/>
    </reaction>
</comment>